<proteinExistence type="predicted"/>
<protein>
    <submittedName>
        <fullName evidence="1">(northern house mosquito) hypothetical protein</fullName>
    </submittedName>
</protein>
<reference evidence="1" key="1">
    <citation type="submission" date="2021-05" db="EMBL/GenBank/DDBJ databases">
        <authorList>
            <person name="Alioto T."/>
            <person name="Alioto T."/>
            <person name="Gomez Garrido J."/>
        </authorList>
    </citation>
    <scope>NUCLEOTIDE SEQUENCE</scope>
</reference>
<accession>A0A8D8AQ89</accession>
<dbReference type="AlphaFoldDB" id="A0A8D8AQ89"/>
<name>A0A8D8AQ89_CULPI</name>
<evidence type="ECO:0000313" key="1">
    <source>
        <dbReference type="EMBL" id="CAG6459730.1"/>
    </source>
</evidence>
<sequence length="133" mass="15727">MQRGNCSIFAQSFEILPVLHYCCLLSLFPYSYLKIQKKTCYILTNSIQQTSCIFNLRLNSSKPNSYLMKTTNRIKHTSTHTLQQKHNVKNHSKLIVQFFFSQHFLFTNKNSVSSQQNKINKRKSHRLNIHIYI</sequence>
<organism evidence="1">
    <name type="scientific">Culex pipiens</name>
    <name type="common">House mosquito</name>
    <dbReference type="NCBI Taxonomy" id="7175"/>
    <lineage>
        <taxon>Eukaryota</taxon>
        <taxon>Metazoa</taxon>
        <taxon>Ecdysozoa</taxon>
        <taxon>Arthropoda</taxon>
        <taxon>Hexapoda</taxon>
        <taxon>Insecta</taxon>
        <taxon>Pterygota</taxon>
        <taxon>Neoptera</taxon>
        <taxon>Endopterygota</taxon>
        <taxon>Diptera</taxon>
        <taxon>Nematocera</taxon>
        <taxon>Culicoidea</taxon>
        <taxon>Culicidae</taxon>
        <taxon>Culicinae</taxon>
        <taxon>Culicini</taxon>
        <taxon>Culex</taxon>
        <taxon>Culex</taxon>
    </lineage>
</organism>
<dbReference type="EMBL" id="HBUE01038312">
    <property type="protein sequence ID" value="CAG6459730.1"/>
    <property type="molecule type" value="Transcribed_RNA"/>
</dbReference>
<dbReference type="EMBL" id="HBUE01038313">
    <property type="protein sequence ID" value="CAG6459731.1"/>
    <property type="molecule type" value="Transcribed_RNA"/>
</dbReference>